<dbReference type="NCBIfam" id="TIGR03308">
    <property type="entry name" value="phn_thr-fam"/>
    <property type="match status" value="1"/>
</dbReference>
<dbReference type="Pfam" id="PF00132">
    <property type="entry name" value="Hexapep"/>
    <property type="match status" value="1"/>
</dbReference>
<gene>
    <name evidence="3" type="ORF">CVV65_15355</name>
</gene>
<dbReference type="InterPro" id="IPR001451">
    <property type="entry name" value="Hexapep"/>
</dbReference>
<protein>
    <submittedName>
        <fullName evidence="3">Acetyltransferase</fullName>
    </submittedName>
</protein>
<dbReference type="RefSeq" id="WP_100668880.1">
    <property type="nucleotide sequence ID" value="NZ_CP024955.1"/>
</dbReference>
<dbReference type="InterPro" id="IPR018357">
    <property type="entry name" value="Hexapep_transf_CS"/>
</dbReference>
<evidence type="ECO:0000313" key="3">
    <source>
        <dbReference type="EMBL" id="ATY86131.1"/>
    </source>
</evidence>
<dbReference type="SUPFAM" id="SSF51161">
    <property type="entry name" value="Trimeric LpxA-like enzymes"/>
    <property type="match status" value="1"/>
</dbReference>
<sequence length="211" mass="23668">MGEAFLANPRAPILGETPHVHETAQIIQSDLGPWTSIGPRSVIEQSTIGDYTYTAGDVQIIYANVGKFCSIASHVRLNPSNHPMWRVTQHHCTYRRVQYGFGEEDDREIFAWRQAHPVTIGHDVWIGHNAVVMPGVTIGTGAVVGAGAVVTQDVEPYMIVVGVPAKPLRPRFPREIAEKLLAVAWWDWTREQLVERMPDFNDLQVFLEKYA</sequence>
<name>A0A2K8N9W4_9BACL</name>
<dbReference type="PANTHER" id="PTHR43300">
    <property type="entry name" value="ACETYLTRANSFERASE"/>
    <property type="match status" value="1"/>
</dbReference>
<evidence type="ECO:0000256" key="2">
    <source>
        <dbReference type="ARBA" id="ARBA00022737"/>
    </source>
</evidence>
<accession>A0A2K8N9W4</accession>
<reference evidence="4" key="1">
    <citation type="submission" date="2017-11" db="EMBL/GenBank/DDBJ databases">
        <title>Complete Genome Sequence of Kyrpidia sp. Strain EA-1, a thermophilic, hydrogen-oxidizing Bacterium, isolated from the Azores.</title>
        <authorList>
            <person name="Reiner J.E."/>
            <person name="Lapp C.J."/>
            <person name="Bunk B."/>
            <person name="Gescher J."/>
        </authorList>
    </citation>
    <scope>NUCLEOTIDE SEQUENCE [LARGE SCALE GENOMIC DNA]</scope>
    <source>
        <strain evidence="4">EA-1</strain>
    </source>
</reference>
<dbReference type="KEGG" id="kyr:CVV65_15355"/>
<evidence type="ECO:0000313" key="4">
    <source>
        <dbReference type="Proteomes" id="UP000231932"/>
    </source>
</evidence>
<dbReference type="PANTHER" id="PTHR43300:SF11">
    <property type="entry name" value="ACETYLTRANSFERASE RV3034C-RELATED"/>
    <property type="match status" value="1"/>
</dbReference>
<dbReference type="PROSITE" id="PS00101">
    <property type="entry name" value="HEXAPEP_TRANSFERASES"/>
    <property type="match status" value="1"/>
</dbReference>
<dbReference type="CDD" id="cd03349">
    <property type="entry name" value="LbH_XAT"/>
    <property type="match status" value="1"/>
</dbReference>
<proteinExistence type="predicted"/>
<dbReference type="InterPro" id="IPR017694">
    <property type="entry name" value="Phosphonate_tfrase_rpt"/>
</dbReference>
<keyword evidence="2" id="KW-0677">Repeat</keyword>
<dbReference type="Proteomes" id="UP000231932">
    <property type="component" value="Chromosome"/>
</dbReference>
<dbReference type="GO" id="GO:0016740">
    <property type="term" value="F:transferase activity"/>
    <property type="evidence" value="ECO:0007669"/>
    <property type="project" value="UniProtKB-KW"/>
</dbReference>
<evidence type="ECO:0000256" key="1">
    <source>
        <dbReference type="ARBA" id="ARBA00022679"/>
    </source>
</evidence>
<dbReference type="AlphaFoldDB" id="A0A2K8N9W4"/>
<dbReference type="OrthoDB" id="9801697at2"/>
<dbReference type="InterPro" id="IPR011004">
    <property type="entry name" value="Trimer_LpxA-like_sf"/>
</dbReference>
<dbReference type="InterPro" id="IPR050179">
    <property type="entry name" value="Trans_hexapeptide_repeat"/>
</dbReference>
<organism evidence="3 4">
    <name type="scientific">Kyrpidia spormannii</name>
    <dbReference type="NCBI Taxonomy" id="2055160"/>
    <lineage>
        <taxon>Bacteria</taxon>
        <taxon>Bacillati</taxon>
        <taxon>Bacillota</taxon>
        <taxon>Bacilli</taxon>
        <taxon>Bacillales</taxon>
        <taxon>Alicyclobacillaceae</taxon>
        <taxon>Kyrpidia</taxon>
    </lineage>
</organism>
<dbReference type="EMBL" id="CP024955">
    <property type="protein sequence ID" value="ATY86131.1"/>
    <property type="molecule type" value="Genomic_DNA"/>
</dbReference>
<dbReference type="Gene3D" id="2.160.10.10">
    <property type="entry name" value="Hexapeptide repeat proteins"/>
    <property type="match status" value="1"/>
</dbReference>
<keyword evidence="4" id="KW-1185">Reference proteome</keyword>
<keyword evidence="1 3" id="KW-0808">Transferase</keyword>